<dbReference type="PANTHER" id="PTHR22946">
    <property type="entry name" value="DIENELACTONE HYDROLASE DOMAIN-CONTAINING PROTEIN-RELATED"/>
    <property type="match status" value="1"/>
</dbReference>
<dbReference type="EMBL" id="BMLP01000001">
    <property type="protein sequence ID" value="GGO28071.1"/>
    <property type="molecule type" value="Genomic_DNA"/>
</dbReference>
<evidence type="ECO:0000313" key="1">
    <source>
        <dbReference type="EMBL" id="GGO28071.1"/>
    </source>
</evidence>
<name>A0A918DCI5_9RHOB</name>
<dbReference type="InterPro" id="IPR050261">
    <property type="entry name" value="FrsA_esterase"/>
</dbReference>
<dbReference type="RefSeq" id="WP_146285207.1">
    <property type="nucleotide sequence ID" value="NZ_BMLP01000001.1"/>
</dbReference>
<accession>A0A918DCI5</accession>
<keyword evidence="2" id="KW-1185">Reference proteome</keyword>
<organism evidence="1 2">
    <name type="scientific">Gemmobacter aquaticus</name>
    <dbReference type="NCBI Taxonomy" id="490185"/>
    <lineage>
        <taxon>Bacteria</taxon>
        <taxon>Pseudomonadati</taxon>
        <taxon>Pseudomonadota</taxon>
        <taxon>Alphaproteobacteria</taxon>
        <taxon>Rhodobacterales</taxon>
        <taxon>Paracoccaceae</taxon>
        <taxon>Gemmobacter</taxon>
    </lineage>
</organism>
<dbReference type="AlphaFoldDB" id="A0A918DCI5"/>
<dbReference type="InterPro" id="IPR025890">
    <property type="entry name" value="Abhydrolase_bac"/>
</dbReference>
<reference evidence="1 2" key="1">
    <citation type="journal article" date="2014" name="Int. J. Syst. Evol. Microbiol.">
        <title>Complete genome sequence of Corynebacterium casei LMG S-19264T (=DSM 44701T), isolated from a smear-ripened cheese.</title>
        <authorList>
            <consortium name="US DOE Joint Genome Institute (JGI-PGF)"/>
            <person name="Walter F."/>
            <person name="Albersmeier A."/>
            <person name="Kalinowski J."/>
            <person name="Ruckert C."/>
        </authorList>
    </citation>
    <scope>NUCLEOTIDE SEQUENCE [LARGE SCALE GENOMIC DNA]</scope>
    <source>
        <strain evidence="1 2">CGMCC 1.7029</strain>
    </source>
</reference>
<dbReference type="GO" id="GO:0016787">
    <property type="term" value="F:hydrolase activity"/>
    <property type="evidence" value="ECO:0007669"/>
    <property type="project" value="UniProtKB-KW"/>
</dbReference>
<dbReference type="PANTHER" id="PTHR22946:SF8">
    <property type="entry name" value="ACETYL XYLAN ESTERASE DOMAIN-CONTAINING PROTEIN"/>
    <property type="match status" value="1"/>
</dbReference>
<dbReference type="SUPFAM" id="SSF53474">
    <property type="entry name" value="alpha/beta-Hydrolases"/>
    <property type="match status" value="1"/>
</dbReference>
<proteinExistence type="predicted"/>
<dbReference type="Gene3D" id="3.40.50.1820">
    <property type="entry name" value="alpha/beta hydrolase"/>
    <property type="match status" value="1"/>
</dbReference>
<sequence>MREPQITPDNLVPALLEHARRRGFLAGWRPDADPAGWREAGRQILRDLALPDLPEPPITKEVFTEVPVAGGVVQEIALDFGSGLIAPALLALPDTTGPHPAVLALHDHGSEFAIGKEKCLPCTAPNPVAEAWAQRFFGARPYGAELLRRGFAVLSVDALGWGGRAGNGYAAQQALAANLMQIGLSPASIMAWEDCRAADWLATHPSVDAQRIAAVGFSLGGFRAWQTAALSRHIAATVSISWMASLPGLMTPENNQTRGQSAFWMTHPLLARYLDLPDIAALSAPRPLWSEVGLADHLFPAPAVESAYTRLSEVWQAFGAADRLALHRPDCGHSFLPDRQTAAFDWLERQLR</sequence>
<dbReference type="OrthoDB" id="3647650at2"/>
<keyword evidence="1" id="KW-0378">Hydrolase</keyword>
<protein>
    <submittedName>
        <fullName evidence="1">Hydrolase</fullName>
    </submittedName>
</protein>
<dbReference type="Pfam" id="PF12715">
    <property type="entry name" value="Abhydrolase_7"/>
    <property type="match status" value="1"/>
</dbReference>
<dbReference type="InterPro" id="IPR029058">
    <property type="entry name" value="AB_hydrolase_fold"/>
</dbReference>
<dbReference type="Proteomes" id="UP000598196">
    <property type="component" value="Unassembled WGS sequence"/>
</dbReference>
<comment type="caution">
    <text evidence="1">The sequence shown here is derived from an EMBL/GenBank/DDBJ whole genome shotgun (WGS) entry which is preliminary data.</text>
</comment>
<evidence type="ECO:0000313" key="2">
    <source>
        <dbReference type="Proteomes" id="UP000598196"/>
    </source>
</evidence>
<gene>
    <name evidence="1" type="ORF">GCM10010991_10530</name>
</gene>